<gene>
    <name evidence="2" type="ORF">M5K25_025235</name>
</gene>
<feature type="compositionally biased region" description="Low complexity" evidence="1">
    <location>
        <begin position="302"/>
        <end position="312"/>
    </location>
</feature>
<dbReference type="Proteomes" id="UP001552299">
    <property type="component" value="Unassembled WGS sequence"/>
</dbReference>
<dbReference type="EMBL" id="JANQDX010000018">
    <property type="protein sequence ID" value="KAL0906719.1"/>
    <property type="molecule type" value="Genomic_DNA"/>
</dbReference>
<dbReference type="AlphaFoldDB" id="A0ABD0U3Y5"/>
<organism evidence="2 3">
    <name type="scientific">Dendrobium thyrsiflorum</name>
    <name type="common">Pinecone-like raceme dendrobium</name>
    <name type="synonym">Orchid</name>
    <dbReference type="NCBI Taxonomy" id="117978"/>
    <lineage>
        <taxon>Eukaryota</taxon>
        <taxon>Viridiplantae</taxon>
        <taxon>Streptophyta</taxon>
        <taxon>Embryophyta</taxon>
        <taxon>Tracheophyta</taxon>
        <taxon>Spermatophyta</taxon>
        <taxon>Magnoliopsida</taxon>
        <taxon>Liliopsida</taxon>
        <taxon>Asparagales</taxon>
        <taxon>Orchidaceae</taxon>
        <taxon>Epidendroideae</taxon>
        <taxon>Malaxideae</taxon>
        <taxon>Dendrobiinae</taxon>
        <taxon>Dendrobium</taxon>
    </lineage>
</organism>
<feature type="compositionally biased region" description="Low complexity" evidence="1">
    <location>
        <begin position="321"/>
        <end position="331"/>
    </location>
</feature>
<evidence type="ECO:0000256" key="1">
    <source>
        <dbReference type="SAM" id="MobiDB-lite"/>
    </source>
</evidence>
<evidence type="ECO:0008006" key="4">
    <source>
        <dbReference type="Google" id="ProtNLM"/>
    </source>
</evidence>
<feature type="region of interest" description="Disordered" evidence="1">
    <location>
        <begin position="96"/>
        <end position="384"/>
    </location>
</feature>
<feature type="compositionally biased region" description="Basic and acidic residues" evidence="1">
    <location>
        <begin position="11"/>
        <end position="21"/>
    </location>
</feature>
<keyword evidence="3" id="KW-1185">Reference proteome</keyword>
<feature type="compositionally biased region" description="Low complexity" evidence="1">
    <location>
        <begin position="101"/>
        <end position="112"/>
    </location>
</feature>
<feature type="compositionally biased region" description="Polar residues" evidence="1">
    <location>
        <begin position="241"/>
        <end position="253"/>
    </location>
</feature>
<reference evidence="2 3" key="1">
    <citation type="journal article" date="2024" name="Plant Biotechnol. J.">
        <title>Dendrobium thyrsiflorum genome and its molecular insights into genes involved in important horticultural traits.</title>
        <authorList>
            <person name="Chen B."/>
            <person name="Wang J.Y."/>
            <person name="Zheng P.J."/>
            <person name="Li K.L."/>
            <person name="Liang Y.M."/>
            <person name="Chen X.F."/>
            <person name="Zhang C."/>
            <person name="Zhao X."/>
            <person name="He X."/>
            <person name="Zhang G.Q."/>
            <person name="Liu Z.J."/>
            <person name="Xu Q."/>
        </authorList>
    </citation>
    <scope>NUCLEOTIDE SEQUENCE [LARGE SCALE GENOMIC DNA]</scope>
    <source>
        <strain evidence="2">GZMU011</strain>
    </source>
</reference>
<accession>A0ABD0U3Y5</accession>
<proteinExistence type="predicted"/>
<feature type="region of interest" description="Disordered" evidence="1">
    <location>
        <begin position="1"/>
        <end position="29"/>
    </location>
</feature>
<name>A0ABD0U3Y5_DENTH</name>
<protein>
    <recommendedName>
        <fullName evidence="4">Proline-rich family protein</fullName>
    </recommendedName>
</protein>
<dbReference type="PANTHER" id="PTHR31949:SF3">
    <property type="entry name" value="RUN_FYVE DOMAIN PROTEIN"/>
    <property type="match status" value="1"/>
</dbReference>
<comment type="caution">
    <text evidence="2">The sequence shown here is derived from an EMBL/GenBank/DDBJ whole genome shotgun (WGS) entry which is preliminary data.</text>
</comment>
<evidence type="ECO:0000313" key="2">
    <source>
        <dbReference type="EMBL" id="KAL0906719.1"/>
    </source>
</evidence>
<feature type="compositionally biased region" description="Low complexity" evidence="1">
    <location>
        <begin position="187"/>
        <end position="227"/>
    </location>
</feature>
<evidence type="ECO:0000313" key="3">
    <source>
        <dbReference type="Proteomes" id="UP001552299"/>
    </source>
</evidence>
<dbReference type="PANTHER" id="PTHR31949">
    <property type="entry name" value="GASTRIC MUCIN-LIKE PROTEIN"/>
    <property type="match status" value="1"/>
</dbReference>
<feature type="compositionally biased region" description="Polar residues" evidence="1">
    <location>
        <begin position="129"/>
        <end position="173"/>
    </location>
</feature>
<sequence>MPPLPALRFSPGRERMTENSHKRGQSFESGLTLKAKDDDLVLFNEVQNQERDNFLLHTTDDFEDSLSKLKDFSDIGINIRSRGKSSDLLNVEDEKNDYDWLLTPPETPLFPTLDDDDPQPLNPAPGGRQRSQPIPISRSLTDKNYQTSRTSYSPQRLSPSPRSIGASTQMKGRSSSAPQSSPPPVIRSTTPTRRSCTPPNKPSSTPIPRSSTPTLRRASTSSSFQSSNYGGRRSSPVKASRGSSASPKSQGWQMTLPGFNSEAPPNLRISLSDRPVSHVRGSSPASRNGRELSMKLAGKLISPTSSRSISSSHNQERDHFSSCSKGSMSYSGDDDEESLHSITVGISRSVPPRKDGFLTNNKAMPFSRKPSRTVPKRSFDSAPRLLDQRKTPQSMFRPLLSSVPATTFRPIFSRNSSLTTSSNTSSEQGVVSVALDAGGSEHEHVLPPGWERVEDFDSHEDVFLFDKIDNIIRVTNDEAFSGPHRSRDENFSENLRKKFNSEYIQSPMTSSNIASELAQCADNQCDIDGYPITAVCSKCGKEFNIEDTIGNKKLCEECGETSFCTAERALTSFPLSVNEVPSQMDTMLEALSKGQLNTGVPELHKDDKGRVKLGQHEMTIERGADFIQKILSMQLLDQNESQLSDQHLNIKKNINVTQDCRGSTCQSSNPDFNPSLKVGVPESAGISVLLQQGSASTKWPILQGKAFSATNILCSEPSYSRNNVNALRRSFGLDSSSTTSSIDLGLLRQTETYVQYQLSRKSDALGIERDIESYAQSMSSDYDASTNCGESRHLRNKFDEKISRSTECLGYDSSREMILVTEEHTSSLDQSNSPSSRPVISEDYRSVHADNCRTVSSPESQNLNHQGSYDIPNSSAAYIMCAEECTLSINTDKDPQNNGIDAQIIEKTSDISVLSEMDEDHITVNHTFANVFLDEATHSCSIGTIESHDVCVELEDGQTDCIPFHKTPSPEHLNELTVPQISENGTSLCSSESVAAVLENGESAIMVEGPRGHQSRNLTLEEATDTILFCSSIIHDLAYRASTIAMEKDQGTLLEHYSPPTVKIREKSIPGLREESGNMSKKLTLRSQKFKLKKTEVAQTKSPLRELKNENDVNIEEFRASKVEIPRQVDSAKPPKLESKCNCSIM</sequence>